<evidence type="ECO:0000313" key="13">
    <source>
        <dbReference type="Proteomes" id="UP000267342"/>
    </source>
</evidence>
<dbReference type="Proteomes" id="UP000267342">
    <property type="component" value="Chromosome"/>
</dbReference>
<feature type="transmembrane region" description="Helical" evidence="9">
    <location>
        <begin position="39"/>
        <end position="60"/>
    </location>
</feature>
<organism evidence="12 13">
    <name type="scientific">Zymobacter palmae</name>
    <dbReference type="NCBI Taxonomy" id="33074"/>
    <lineage>
        <taxon>Bacteria</taxon>
        <taxon>Pseudomonadati</taxon>
        <taxon>Pseudomonadota</taxon>
        <taxon>Gammaproteobacteria</taxon>
        <taxon>Oceanospirillales</taxon>
        <taxon>Halomonadaceae</taxon>
        <taxon>Zymobacter group</taxon>
        <taxon>Zymobacter</taxon>
    </lineage>
</organism>
<evidence type="ECO:0000256" key="8">
    <source>
        <dbReference type="ARBA" id="ARBA00023136"/>
    </source>
</evidence>
<keyword evidence="5" id="KW-0547">Nucleotide-binding</keyword>
<protein>
    <submittedName>
        <fullName evidence="12">ABC-type multidrug transport system, ATPase</fullName>
    </submittedName>
</protein>
<reference evidence="12 13" key="1">
    <citation type="submission" date="2018-09" db="EMBL/GenBank/DDBJ databases">
        <title>Zymobacter palmae IAM14233 (=T109) whole genome analysis.</title>
        <authorList>
            <person name="Yanase H."/>
        </authorList>
    </citation>
    <scope>NUCLEOTIDE SEQUENCE [LARGE SCALE GENOMIC DNA]</scope>
    <source>
        <strain evidence="12 13">IAM14233</strain>
    </source>
</reference>
<keyword evidence="3" id="KW-1003">Cell membrane</keyword>
<dbReference type="Pfam" id="PF00005">
    <property type="entry name" value="ABC_tran"/>
    <property type="match status" value="1"/>
</dbReference>
<evidence type="ECO:0000256" key="9">
    <source>
        <dbReference type="SAM" id="Phobius"/>
    </source>
</evidence>
<evidence type="ECO:0000259" key="10">
    <source>
        <dbReference type="PROSITE" id="PS50893"/>
    </source>
</evidence>
<dbReference type="RefSeq" id="WP_084261954.1">
    <property type="nucleotide sequence ID" value="NZ_AP018933.1"/>
</dbReference>
<comment type="subcellular location">
    <subcellularLocation>
        <location evidence="1">Cell membrane</location>
        <topology evidence="1">Multi-pass membrane protein</topology>
    </subcellularLocation>
</comment>
<proteinExistence type="predicted"/>
<dbReference type="InterPro" id="IPR039421">
    <property type="entry name" value="Type_1_exporter"/>
</dbReference>
<dbReference type="SUPFAM" id="SSF52540">
    <property type="entry name" value="P-loop containing nucleoside triphosphate hydrolases"/>
    <property type="match status" value="1"/>
</dbReference>
<dbReference type="PROSITE" id="PS00211">
    <property type="entry name" value="ABC_TRANSPORTER_1"/>
    <property type="match status" value="1"/>
</dbReference>
<dbReference type="Gene3D" id="1.20.1560.10">
    <property type="entry name" value="ABC transporter type 1, transmembrane domain"/>
    <property type="match status" value="1"/>
</dbReference>
<dbReference type="AlphaFoldDB" id="A0A348HD76"/>
<evidence type="ECO:0000256" key="4">
    <source>
        <dbReference type="ARBA" id="ARBA00022692"/>
    </source>
</evidence>
<evidence type="ECO:0000256" key="1">
    <source>
        <dbReference type="ARBA" id="ARBA00004651"/>
    </source>
</evidence>
<dbReference type="GO" id="GO:0140359">
    <property type="term" value="F:ABC-type transporter activity"/>
    <property type="evidence" value="ECO:0007669"/>
    <property type="project" value="InterPro"/>
</dbReference>
<dbReference type="STRING" id="1123510.GCA_000620025_01565"/>
<dbReference type="Gene3D" id="3.40.50.300">
    <property type="entry name" value="P-loop containing nucleotide triphosphate hydrolases"/>
    <property type="match status" value="1"/>
</dbReference>
<dbReference type="OrthoDB" id="9806127at2"/>
<dbReference type="InterPro" id="IPR003439">
    <property type="entry name" value="ABC_transporter-like_ATP-bd"/>
</dbReference>
<feature type="domain" description="ABC transmembrane type-1" evidence="11">
    <location>
        <begin position="34"/>
        <end position="315"/>
    </location>
</feature>
<evidence type="ECO:0000256" key="6">
    <source>
        <dbReference type="ARBA" id="ARBA00022840"/>
    </source>
</evidence>
<dbReference type="InterPro" id="IPR036640">
    <property type="entry name" value="ABC1_TM_sf"/>
</dbReference>
<keyword evidence="13" id="KW-1185">Reference proteome</keyword>
<dbReference type="PROSITE" id="PS50929">
    <property type="entry name" value="ABC_TM1F"/>
    <property type="match status" value="1"/>
</dbReference>
<keyword evidence="2" id="KW-0813">Transport</keyword>
<dbReference type="InterPro" id="IPR017871">
    <property type="entry name" value="ABC_transporter-like_CS"/>
</dbReference>
<keyword evidence="7 9" id="KW-1133">Transmembrane helix</keyword>
<dbReference type="FunFam" id="3.40.50.300:FF:000221">
    <property type="entry name" value="Multidrug ABC transporter ATP-binding protein"/>
    <property type="match status" value="1"/>
</dbReference>
<sequence>MTNMHTLLLPSRLLTLYRHLRLAVGPAASRLTRSLVALLLAAILQGIAFSCLYPIVAIIINNQPIAGMRVPATVMTITGLLSLALRWYGQGFEYAGHLANATYALRLRLGEKLRSISLEALQQTRAGEMNAVLLGSIDEHFNYVIAIANTAFTSIATPLTVTAITAVINVPLALALLVMFPLMALLNHWQRPMKRRHIGELVQANERLSGDIVEFVQGLETLRFCGEEEARYAAIRDRCHAFKQLQQRLHRGGANATLLTSSAIELSLLSVVCLGVLWVISGSLALPALMTAMIIISRFSEPMASFISQAVVLELLSSTLLHLQRLLDTPALPVLPGAAAPNSFEVIFDQVTFRYAQAPHDAVNALSAHFESGRTSAVVGASGAGKSTVAKLLQRYADPQHGTIRIGGVDIRTLPAQQLNRYISVVFQDVFLFNETVLANLWMARPEASREEVQEAARQAQCLEVIERLPDGWQTHIENAGVTLSGGERQRLSIARALLKDTPIVVLDEPTASLDMESEHAVQRALERLAEGRTVVLITHRLATLMAADTVYFMQQGTVTDHGAHTELMARNAAYRALWSESTN</sequence>
<dbReference type="PROSITE" id="PS50893">
    <property type="entry name" value="ABC_TRANSPORTER_2"/>
    <property type="match status" value="1"/>
</dbReference>
<dbReference type="InterPro" id="IPR003593">
    <property type="entry name" value="AAA+_ATPase"/>
</dbReference>
<dbReference type="InterPro" id="IPR011527">
    <property type="entry name" value="ABC1_TM_dom"/>
</dbReference>
<dbReference type="PANTHER" id="PTHR24221:SF654">
    <property type="entry name" value="ATP-BINDING CASSETTE SUB-FAMILY B MEMBER 6"/>
    <property type="match status" value="1"/>
</dbReference>
<accession>A0A348HD76</accession>
<dbReference type="GO" id="GO:0016887">
    <property type="term" value="F:ATP hydrolysis activity"/>
    <property type="evidence" value="ECO:0007669"/>
    <property type="project" value="InterPro"/>
</dbReference>
<feature type="transmembrane region" description="Helical" evidence="9">
    <location>
        <begin position="72"/>
        <end position="89"/>
    </location>
</feature>
<evidence type="ECO:0000256" key="3">
    <source>
        <dbReference type="ARBA" id="ARBA00022475"/>
    </source>
</evidence>
<keyword evidence="4 9" id="KW-0812">Transmembrane</keyword>
<evidence type="ECO:0000256" key="7">
    <source>
        <dbReference type="ARBA" id="ARBA00022989"/>
    </source>
</evidence>
<feature type="domain" description="ABC transporter" evidence="10">
    <location>
        <begin position="346"/>
        <end position="581"/>
    </location>
</feature>
<keyword evidence="6" id="KW-0067">ATP-binding</keyword>
<dbReference type="KEGG" id="zpl:ZBT109_0802"/>
<dbReference type="EMBL" id="AP018933">
    <property type="protein sequence ID" value="BBG29578.1"/>
    <property type="molecule type" value="Genomic_DNA"/>
</dbReference>
<dbReference type="InterPro" id="IPR027417">
    <property type="entry name" value="P-loop_NTPase"/>
</dbReference>
<keyword evidence="8 9" id="KW-0472">Membrane</keyword>
<evidence type="ECO:0000256" key="5">
    <source>
        <dbReference type="ARBA" id="ARBA00022741"/>
    </source>
</evidence>
<name>A0A348HD76_9GAMM</name>
<dbReference type="Pfam" id="PF00664">
    <property type="entry name" value="ABC_membrane"/>
    <property type="match status" value="1"/>
</dbReference>
<dbReference type="CDD" id="cd07346">
    <property type="entry name" value="ABC_6TM_exporters"/>
    <property type="match status" value="1"/>
</dbReference>
<dbReference type="SUPFAM" id="SSF90123">
    <property type="entry name" value="ABC transporter transmembrane region"/>
    <property type="match status" value="1"/>
</dbReference>
<evidence type="ECO:0000256" key="2">
    <source>
        <dbReference type="ARBA" id="ARBA00022448"/>
    </source>
</evidence>
<gene>
    <name evidence="12" type="ORF">ZBT109_0802</name>
</gene>
<dbReference type="PANTHER" id="PTHR24221">
    <property type="entry name" value="ATP-BINDING CASSETTE SUB-FAMILY B"/>
    <property type="match status" value="1"/>
</dbReference>
<feature type="transmembrane region" description="Helical" evidence="9">
    <location>
        <begin position="268"/>
        <end position="297"/>
    </location>
</feature>
<dbReference type="GO" id="GO:0005524">
    <property type="term" value="F:ATP binding"/>
    <property type="evidence" value="ECO:0007669"/>
    <property type="project" value="UniProtKB-KW"/>
</dbReference>
<evidence type="ECO:0000313" key="12">
    <source>
        <dbReference type="EMBL" id="BBG29578.1"/>
    </source>
</evidence>
<dbReference type="SMART" id="SM00382">
    <property type="entry name" value="AAA"/>
    <property type="match status" value="1"/>
</dbReference>
<feature type="transmembrane region" description="Helical" evidence="9">
    <location>
        <begin position="163"/>
        <end position="186"/>
    </location>
</feature>
<evidence type="ECO:0000259" key="11">
    <source>
        <dbReference type="PROSITE" id="PS50929"/>
    </source>
</evidence>
<dbReference type="GO" id="GO:0005886">
    <property type="term" value="C:plasma membrane"/>
    <property type="evidence" value="ECO:0007669"/>
    <property type="project" value="UniProtKB-SubCell"/>
</dbReference>